<dbReference type="AlphaFoldDB" id="A0AA88A7H7"/>
<dbReference type="EMBL" id="BTGU01000008">
    <property type="protein sequence ID" value="GMN38656.1"/>
    <property type="molecule type" value="Genomic_DNA"/>
</dbReference>
<protein>
    <submittedName>
        <fullName evidence="1">Uncharacterized protein</fullName>
    </submittedName>
</protein>
<evidence type="ECO:0000313" key="2">
    <source>
        <dbReference type="Proteomes" id="UP001187192"/>
    </source>
</evidence>
<accession>A0AA88A7H7</accession>
<name>A0AA88A7H7_FICCA</name>
<comment type="caution">
    <text evidence="1">The sequence shown here is derived from an EMBL/GenBank/DDBJ whole genome shotgun (WGS) entry which is preliminary data.</text>
</comment>
<sequence>MGVTGKGATVPGDGLCNLAGTGARPPLAAKGERWSERPKPDLVLLPGSRCSEHTTVRAHGLFRREQGRWSAKEPVLGERPVLNTAEYCRRQYFSIGEYVDINSG</sequence>
<organism evidence="1 2">
    <name type="scientific">Ficus carica</name>
    <name type="common">Common fig</name>
    <dbReference type="NCBI Taxonomy" id="3494"/>
    <lineage>
        <taxon>Eukaryota</taxon>
        <taxon>Viridiplantae</taxon>
        <taxon>Streptophyta</taxon>
        <taxon>Embryophyta</taxon>
        <taxon>Tracheophyta</taxon>
        <taxon>Spermatophyta</taxon>
        <taxon>Magnoliopsida</taxon>
        <taxon>eudicotyledons</taxon>
        <taxon>Gunneridae</taxon>
        <taxon>Pentapetalae</taxon>
        <taxon>rosids</taxon>
        <taxon>fabids</taxon>
        <taxon>Rosales</taxon>
        <taxon>Moraceae</taxon>
        <taxon>Ficeae</taxon>
        <taxon>Ficus</taxon>
    </lineage>
</organism>
<gene>
    <name evidence="1" type="ORF">TIFTF001_007889</name>
</gene>
<keyword evidence="2" id="KW-1185">Reference proteome</keyword>
<evidence type="ECO:0000313" key="1">
    <source>
        <dbReference type="EMBL" id="GMN38656.1"/>
    </source>
</evidence>
<dbReference type="Proteomes" id="UP001187192">
    <property type="component" value="Unassembled WGS sequence"/>
</dbReference>
<proteinExistence type="predicted"/>
<reference evidence="1" key="1">
    <citation type="submission" date="2023-07" db="EMBL/GenBank/DDBJ databases">
        <title>draft genome sequence of fig (Ficus carica).</title>
        <authorList>
            <person name="Takahashi T."/>
            <person name="Nishimura K."/>
        </authorList>
    </citation>
    <scope>NUCLEOTIDE SEQUENCE</scope>
</reference>